<dbReference type="RefSeq" id="WP_386162340.1">
    <property type="nucleotide sequence ID" value="NZ_BAAAWW010000136.1"/>
</dbReference>
<proteinExistence type="predicted"/>
<accession>A0ABV5TQ57</accession>
<comment type="caution">
    <text evidence="2">The sequence shown here is derived from an EMBL/GenBank/DDBJ whole genome shotgun (WGS) entry which is preliminary data.</text>
</comment>
<organism evidence="2 3">
    <name type="scientific">Streptosporangium vulgare</name>
    <dbReference type="NCBI Taxonomy" id="46190"/>
    <lineage>
        <taxon>Bacteria</taxon>
        <taxon>Bacillati</taxon>
        <taxon>Actinomycetota</taxon>
        <taxon>Actinomycetes</taxon>
        <taxon>Streptosporangiales</taxon>
        <taxon>Streptosporangiaceae</taxon>
        <taxon>Streptosporangium</taxon>
    </lineage>
</organism>
<feature type="region of interest" description="Disordered" evidence="1">
    <location>
        <begin position="57"/>
        <end position="91"/>
    </location>
</feature>
<protein>
    <submittedName>
        <fullName evidence="2">DUF6011 domain-containing protein</fullName>
    </submittedName>
</protein>
<name>A0ABV5TQ57_9ACTN</name>
<reference evidence="2 3" key="1">
    <citation type="submission" date="2024-09" db="EMBL/GenBank/DDBJ databases">
        <authorList>
            <person name="Sun Q."/>
            <person name="Mori K."/>
        </authorList>
    </citation>
    <scope>NUCLEOTIDE SEQUENCE [LARGE SCALE GENOMIC DNA]</scope>
    <source>
        <strain evidence="2 3">JCM 3028</strain>
    </source>
</reference>
<dbReference type="Pfam" id="PF19474">
    <property type="entry name" value="DUF6011"/>
    <property type="match status" value="1"/>
</dbReference>
<keyword evidence="3" id="KW-1185">Reference proteome</keyword>
<sequence>MCTWRRSRAPRPAAGAPVTLFAPEEGTPRAVRCRACPKTLTDPASIARGYGPCCAKKRGLLPEPRRRGPSFRPRAGGSVDGQGDLLDEGEE</sequence>
<dbReference type="InterPro" id="IPR046053">
    <property type="entry name" value="DUF6011"/>
</dbReference>
<dbReference type="Proteomes" id="UP001589610">
    <property type="component" value="Unassembled WGS sequence"/>
</dbReference>
<evidence type="ECO:0000256" key="1">
    <source>
        <dbReference type="SAM" id="MobiDB-lite"/>
    </source>
</evidence>
<evidence type="ECO:0000313" key="2">
    <source>
        <dbReference type="EMBL" id="MFB9681262.1"/>
    </source>
</evidence>
<evidence type="ECO:0000313" key="3">
    <source>
        <dbReference type="Proteomes" id="UP001589610"/>
    </source>
</evidence>
<gene>
    <name evidence="2" type="ORF">ACFFRH_37780</name>
</gene>
<dbReference type="EMBL" id="JBHMBS010000031">
    <property type="protein sequence ID" value="MFB9681262.1"/>
    <property type="molecule type" value="Genomic_DNA"/>
</dbReference>